<reference evidence="1" key="2">
    <citation type="submission" date="2025-08" db="UniProtKB">
        <authorList>
            <consortium name="Ensembl"/>
        </authorList>
    </citation>
    <scope>IDENTIFICATION</scope>
</reference>
<dbReference type="Pfam" id="PF15721">
    <property type="entry name" value="ANXA2R"/>
    <property type="match status" value="1"/>
</dbReference>
<reference evidence="1" key="1">
    <citation type="submission" date="2018-05" db="EMBL/GenBank/DDBJ databases">
        <title>Whole genome of Theropithecus gelada.</title>
        <authorList>
            <person name="Chiou K.L."/>
            <person name="Snyder-Mackler N."/>
        </authorList>
    </citation>
    <scope>NUCLEOTIDE SEQUENCE [LARGE SCALE GENOMIC DNA]</scope>
</reference>
<dbReference type="PANTHER" id="PTHR38820">
    <property type="entry name" value="ANNEXIN-2 RECEPTOR"/>
    <property type="match status" value="1"/>
</dbReference>
<dbReference type="Proteomes" id="UP000694411">
    <property type="component" value="Chromosome 6"/>
</dbReference>
<name>A0A8D2EX49_THEGE</name>
<keyword evidence="2" id="KW-1185">Reference proteome</keyword>
<accession>A0A8D2EX49</accession>
<organism evidence="1 2">
    <name type="scientific">Theropithecus gelada</name>
    <name type="common">Gelada baboon</name>
    <dbReference type="NCBI Taxonomy" id="9565"/>
    <lineage>
        <taxon>Eukaryota</taxon>
        <taxon>Metazoa</taxon>
        <taxon>Chordata</taxon>
        <taxon>Craniata</taxon>
        <taxon>Vertebrata</taxon>
        <taxon>Euteleostomi</taxon>
        <taxon>Mammalia</taxon>
        <taxon>Eutheria</taxon>
        <taxon>Euarchontoglires</taxon>
        <taxon>Primates</taxon>
        <taxon>Haplorrhini</taxon>
        <taxon>Catarrhini</taxon>
        <taxon>Cercopithecidae</taxon>
        <taxon>Cercopithecinae</taxon>
        <taxon>Theropithecus</taxon>
    </lineage>
</organism>
<dbReference type="Ensembl" id="ENSTGET00000015906.1">
    <property type="protein sequence ID" value="ENSTGEP00000013244.1"/>
    <property type="gene ID" value="ENSTGEG00000010771.1"/>
</dbReference>
<evidence type="ECO:0000313" key="2">
    <source>
        <dbReference type="Proteomes" id="UP000694411"/>
    </source>
</evidence>
<dbReference type="PANTHER" id="PTHR38820:SF1">
    <property type="entry name" value="ANNEXIN-2 RECEPTOR"/>
    <property type="match status" value="1"/>
</dbReference>
<dbReference type="InterPro" id="IPR031449">
    <property type="entry name" value="ANXA2R"/>
</dbReference>
<evidence type="ECO:0000313" key="1">
    <source>
        <dbReference type="Ensembl" id="ENSTGEP00000013244.1"/>
    </source>
</evidence>
<protein>
    <submittedName>
        <fullName evidence="1">Uncharacterized protein</fullName>
    </submittedName>
</protein>
<dbReference type="GO" id="GO:0038023">
    <property type="term" value="F:signaling receptor activity"/>
    <property type="evidence" value="ECO:0007669"/>
    <property type="project" value="InterPro"/>
</dbReference>
<dbReference type="AlphaFoldDB" id="A0A8D2EX49"/>
<reference evidence="1" key="3">
    <citation type="submission" date="2025-09" db="UniProtKB">
        <authorList>
            <consortium name="Ensembl"/>
        </authorList>
    </citation>
    <scope>IDENTIFICATION</scope>
</reference>
<proteinExistence type="predicted"/>
<sequence>MEQHFLGFVKPVSDSAEVDSEDCGPWSLPLYPVLREYSLDSCDLGLLSGPCWRLPGVYPQNGLFPGVQGTLEPSTAQPAEFSVTKRLHLENKNGLRCAFIAGCQFLKYLLLMNLPCFRSLITCSFHIF</sequence>